<reference evidence="2" key="1">
    <citation type="journal article" date="2020" name="bioRxiv">
        <title>Whole genome comparisons of ergot fungi reveals the divergence and evolution of species within the genus Claviceps are the result of varying mechanisms driving genome evolution and host range expansion.</title>
        <authorList>
            <person name="Wyka S.A."/>
            <person name="Mondo S.J."/>
            <person name="Liu M."/>
            <person name="Dettman J."/>
            <person name="Nalam V."/>
            <person name="Broders K.D."/>
        </authorList>
    </citation>
    <scope>NUCLEOTIDE SEQUENCE</scope>
    <source>
        <strain evidence="2">CCC 1102</strain>
    </source>
</reference>
<evidence type="ECO:0000313" key="2">
    <source>
        <dbReference type="EMBL" id="KAG5959204.1"/>
    </source>
</evidence>
<comment type="caution">
    <text evidence="2">The sequence shown here is derived from an EMBL/GenBank/DDBJ whole genome shotgun (WGS) entry which is preliminary data.</text>
</comment>
<evidence type="ECO:0000256" key="1">
    <source>
        <dbReference type="SAM" id="MobiDB-lite"/>
    </source>
</evidence>
<dbReference type="Proteomes" id="UP000784919">
    <property type="component" value="Unassembled WGS sequence"/>
</dbReference>
<name>A0A9P7MM96_9HYPO</name>
<dbReference type="OrthoDB" id="5372708at2759"/>
<proteinExistence type="predicted"/>
<organism evidence="2 3">
    <name type="scientific">Claviceps arundinis</name>
    <dbReference type="NCBI Taxonomy" id="1623583"/>
    <lineage>
        <taxon>Eukaryota</taxon>
        <taxon>Fungi</taxon>
        <taxon>Dikarya</taxon>
        <taxon>Ascomycota</taxon>
        <taxon>Pezizomycotina</taxon>
        <taxon>Sordariomycetes</taxon>
        <taxon>Hypocreomycetidae</taxon>
        <taxon>Hypocreales</taxon>
        <taxon>Clavicipitaceae</taxon>
        <taxon>Claviceps</taxon>
    </lineage>
</organism>
<sequence length="189" mass="20428">MPNQTGILGSLLPIESGEHHSTFAAQQSDDDAEGSVTTKSAAGDIPGVSPAVKSLLLKLGSALTSVKGLQDIEFLGSIYTKWPLENTTKIEVQAPKEMTLSAGQLAFAAAFQHANLSRKEYKAIFEALEQVALVEELRGLPDYADTLRHRFLGSLPLLASDERPSPSTRKRSSLERPTRRISLCLTLSP</sequence>
<evidence type="ECO:0000313" key="3">
    <source>
        <dbReference type="Proteomes" id="UP000784919"/>
    </source>
</evidence>
<gene>
    <name evidence="2" type="ORF">E4U56_005071</name>
</gene>
<protein>
    <submittedName>
        <fullName evidence="2">Uncharacterized protein</fullName>
    </submittedName>
</protein>
<dbReference type="EMBL" id="SRPS01000345">
    <property type="protein sequence ID" value="KAG5959204.1"/>
    <property type="molecule type" value="Genomic_DNA"/>
</dbReference>
<accession>A0A9P7MM96</accession>
<dbReference type="AlphaFoldDB" id="A0A9P7MM96"/>
<feature type="region of interest" description="Disordered" evidence="1">
    <location>
        <begin position="22"/>
        <end position="43"/>
    </location>
</feature>